<feature type="transmembrane region" description="Helical" evidence="6">
    <location>
        <begin position="55"/>
        <end position="77"/>
    </location>
</feature>
<dbReference type="GO" id="GO:0005886">
    <property type="term" value="C:plasma membrane"/>
    <property type="evidence" value="ECO:0007669"/>
    <property type="project" value="UniProtKB-SubCell"/>
</dbReference>
<keyword evidence="4 6" id="KW-1133">Transmembrane helix</keyword>
<evidence type="ECO:0000313" key="7">
    <source>
        <dbReference type="EMBL" id="GAL56804.1"/>
    </source>
</evidence>
<dbReference type="EMBL" id="BBMZ01000002">
    <property type="protein sequence ID" value="GAL56804.1"/>
    <property type="molecule type" value="Genomic_DNA"/>
</dbReference>
<keyword evidence="2" id="KW-1003">Cell membrane</keyword>
<evidence type="ECO:0000256" key="5">
    <source>
        <dbReference type="ARBA" id="ARBA00023136"/>
    </source>
</evidence>
<keyword evidence="5 6" id="KW-0472">Membrane</keyword>
<comment type="subcellular location">
    <subcellularLocation>
        <location evidence="1">Cell membrane</location>
        <topology evidence="1">Multi-pass membrane protein</topology>
    </subcellularLocation>
</comment>
<evidence type="ECO:0000256" key="2">
    <source>
        <dbReference type="ARBA" id="ARBA00022475"/>
    </source>
</evidence>
<dbReference type="STRING" id="1115515.EV102420_02_04090"/>
<gene>
    <name evidence="7" type="ORF">EV102420_02_04090</name>
</gene>
<evidence type="ECO:0000256" key="6">
    <source>
        <dbReference type="SAM" id="Phobius"/>
    </source>
</evidence>
<proteinExistence type="predicted"/>
<dbReference type="eggNOG" id="COG1280">
    <property type="taxonomic scope" value="Bacteria"/>
</dbReference>
<dbReference type="Proteomes" id="UP000029462">
    <property type="component" value="Unassembled WGS sequence"/>
</dbReference>
<organism evidence="7 8">
    <name type="scientific">Pseudescherichia vulneris NBRC 102420</name>
    <dbReference type="NCBI Taxonomy" id="1115515"/>
    <lineage>
        <taxon>Bacteria</taxon>
        <taxon>Pseudomonadati</taxon>
        <taxon>Pseudomonadota</taxon>
        <taxon>Gammaproteobacteria</taxon>
        <taxon>Enterobacterales</taxon>
        <taxon>Enterobacteriaceae</taxon>
        <taxon>Pseudescherichia</taxon>
    </lineage>
</organism>
<sequence length="225" mass="23881">MASGLLSEAAMDLLHTLFPAAFAMLALSHFVALLSPGPDFFLLTGYAIRYRLRGSIGLCVGIAAGNAVYIALAIIGWSELRRSPLLFSLIEVAGAAYLLWIGSQLIRSRPGNLALQGVDAGRPSLVKQVLMGLASALLNPKNALFYLALMASLLGPNVTLLQQSVSGIWMVIVVLVWDLLVVMLIGLPPVQKRLSAAVVVIERIAGAVLMGFGVWILATLFFAGP</sequence>
<keyword evidence="3 6" id="KW-0812">Transmembrane</keyword>
<comment type="caution">
    <text evidence="7">The sequence shown here is derived from an EMBL/GenBank/DDBJ whole genome shotgun (WGS) entry which is preliminary data.</text>
</comment>
<feature type="transmembrane region" description="Helical" evidence="6">
    <location>
        <begin position="83"/>
        <end position="101"/>
    </location>
</feature>
<protein>
    <submittedName>
        <fullName evidence="7">Putative lysine efflux protein</fullName>
    </submittedName>
</protein>
<dbReference type="InterPro" id="IPR001123">
    <property type="entry name" value="LeuE-type"/>
</dbReference>
<evidence type="ECO:0000256" key="3">
    <source>
        <dbReference type="ARBA" id="ARBA00022692"/>
    </source>
</evidence>
<feature type="transmembrane region" description="Helical" evidence="6">
    <location>
        <begin position="200"/>
        <end position="223"/>
    </location>
</feature>
<evidence type="ECO:0000313" key="8">
    <source>
        <dbReference type="Proteomes" id="UP000029462"/>
    </source>
</evidence>
<dbReference type="PANTHER" id="PTHR30086">
    <property type="entry name" value="ARGININE EXPORTER PROTEIN ARGO"/>
    <property type="match status" value="1"/>
</dbReference>
<keyword evidence="8" id="KW-1185">Reference proteome</keyword>
<reference evidence="7 8" key="1">
    <citation type="submission" date="2014-09" db="EMBL/GenBank/DDBJ databases">
        <title>Whole genome shotgun sequence of Escherichia vulneris NBRC 102420.</title>
        <authorList>
            <person name="Yoshida Y."/>
            <person name="Hosoyama A."/>
            <person name="Tsuchikane K."/>
            <person name="Ohji S."/>
            <person name="Ichikawa N."/>
            <person name="Kimura A."/>
            <person name="Yamazoe A."/>
            <person name="Ezaki T."/>
            <person name="Fujita N."/>
        </authorList>
    </citation>
    <scope>NUCLEOTIDE SEQUENCE [LARGE SCALE GENOMIC DNA]</scope>
    <source>
        <strain evidence="7 8">NBRC 102420</strain>
    </source>
</reference>
<evidence type="ECO:0000256" key="4">
    <source>
        <dbReference type="ARBA" id="ARBA00022989"/>
    </source>
</evidence>
<accession>A0A090V0K0</accession>
<dbReference type="PANTHER" id="PTHR30086:SF17">
    <property type="entry name" value="LYSE FAMILY TRANSLOCATOR"/>
    <property type="match status" value="1"/>
</dbReference>
<feature type="transmembrane region" description="Helical" evidence="6">
    <location>
        <begin position="20"/>
        <end position="43"/>
    </location>
</feature>
<evidence type="ECO:0000256" key="1">
    <source>
        <dbReference type="ARBA" id="ARBA00004651"/>
    </source>
</evidence>
<feature type="transmembrane region" description="Helical" evidence="6">
    <location>
        <begin position="167"/>
        <end position="188"/>
    </location>
</feature>
<dbReference type="AlphaFoldDB" id="A0A090V0K0"/>
<dbReference type="GO" id="GO:0015171">
    <property type="term" value="F:amino acid transmembrane transporter activity"/>
    <property type="evidence" value="ECO:0007669"/>
    <property type="project" value="TreeGrafter"/>
</dbReference>
<name>A0A090V0K0_PSEVU</name>
<feature type="transmembrane region" description="Helical" evidence="6">
    <location>
        <begin position="143"/>
        <end position="161"/>
    </location>
</feature>
<dbReference type="Pfam" id="PF01810">
    <property type="entry name" value="LysE"/>
    <property type="match status" value="1"/>
</dbReference>